<dbReference type="Proteomes" id="UP000618319">
    <property type="component" value="Unassembled WGS sequence"/>
</dbReference>
<evidence type="ECO:0000256" key="2">
    <source>
        <dbReference type="ARBA" id="ARBA00006275"/>
    </source>
</evidence>
<comment type="similarity">
    <text evidence="2">Belongs to the SusD family.</text>
</comment>
<dbReference type="RefSeq" id="WP_196938139.1">
    <property type="nucleotide sequence ID" value="NZ_MU158689.1"/>
</dbReference>
<dbReference type="PROSITE" id="PS51257">
    <property type="entry name" value="PROKAR_LIPOPROTEIN"/>
    <property type="match status" value="1"/>
</dbReference>
<reference evidence="8 9" key="1">
    <citation type="submission" date="2018-02" db="EMBL/GenBank/DDBJ databases">
        <title>Sphingobacterium KA21.</title>
        <authorList>
            <person name="Vasarhelyi B.M."/>
            <person name="Deshmukh S."/>
            <person name="Balint B."/>
            <person name="Kukolya J."/>
        </authorList>
    </citation>
    <scope>NUCLEOTIDE SEQUENCE [LARGE SCALE GENOMIC DNA]</scope>
    <source>
        <strain evidence="8 9">Ka21</strain>
    </source>
</reference>
<comment type="caution">
    <text evidence="8">The sequence shown here is derived from an EMBL/GenBank/DDBJ whole genome shotgun (WGS) entry which is preliminary data.</text>
</comment>
<evidence type="ECO:0000256" key="4">
    <source>
        <dbReference type="ARBA" id="ARBA00023136"/>
    </source>
</evidence>
<dbReference type="Pfam" id="PF14322">
    <property type="entry name" value="SusD-like_3"/>
    <property type="match status" value="1"/>
</dbReference>
<keyword evidence="4" id="KW-0472">Membrane</keyword>
<keyword evidence="9" id="KW-1185">Reference proteome</keyword>
<proteinExistence type="inferred from homology"/>
<evidence type="ECO:0000313" key="8">
    <source>
        <dbReference type="EMBL" id="MBE8720459.1"/>
    </source>
</evidence>
<organism evidence="8 9">
    <name type="scientific">Sphingobacterium pedocola</name>
    <dbReference type="NCBI Taxonomy" id="2082722"/>
    <lineage>
        <taxon>Bacteria</taxon>
        <taxon>Pseudomonadati</taxon>
        <taxon>Bacteroidota</taxon>
        <taxon>Sphingobacteriia</taxon>
        <taxon>Sphingobacteriales</taxon>
        <taxon>Sphingobacteriaceae</taxon>
        <taxon>Sphingobacterium</taxon>
    </lineage>
</organism>
<dbReference type="EMBL" id="PSKQ01000017">
    <property type="protein sequence ID" value="MBE8720459.1"/>
    <property type="molecule type" value="Genomic_DNA"/>
</dbReference>
<evidence type="ECO:0000256" key="1">
    <source>
        <dbReference type="ARBA" id="ARBA00004442"/>
    </source>
</evidence>
<protein>
    <submittedName>
        <fullName evidence="8">RagB/SusD family nutrient uptake outer membrane protein</fullName>
    </submittedName>
</protein>
<accession>A0ABR9T6C0</accession>
<dbReference type="InterPro" id="IPR011990">
    <property type="entry name" value="TPR-like_helical_dom_sf"/>
</dbReference>
<comment type="subcellular location">
    <subcellularLocation>
        <location evidence="1">Cell outer membrane</location>
    </subcellularLocation>
</comment>
<sequence length="497" mass="56379">MKNIHIKFSAFLFLSVILTSSCQKDWLDRKPLGQYSEEDLVGGSLNGMTLAVYAGLRNEGISAMPYLAVHNMRGDDAQKGSDPGDGVDAETYFDNFQYTNDFWLVNNYWTGHYNLINLSNNVINEADSLNLTDEMALVNVAEARFLRAFAYFNLVRAFGEVPLIDYRIYTAADAIRPKSTIAEIYQLIDDDLAYAVSQLPVEKDWDGRFSGRAVKGTALAVKAKTHLARKQWVAALSATEQIITSEQYNLNTPYHEIFTEAQENASESVFEIQAFYDQSNTNLGINYAVHQGVRGAGEWNLGWGWNVPNEILENAFEEGDPRKDATLLYSGRLNTPYNETLPENANRPYWNKKVYTNPQIRDRAGNRQGQWFNFRVIRYADVVLMAAEAANETGNSGKALEYLEMVRFRARGLNATVLPEVTTEDLEELRAAIRHERQVELGMENERFFDLVRWEIDVETLHAAGKTGYQIKHRFLPIPQPEIDKSGGILVQNTDYD</sequence>
<feature type="domain" description="SusD-like N-terminal" evidence="7">
    <location>
        <begin position="84"/>
        <end position="217"/>
    </location>
</feature>
<keyword evidence="3" id="KW-0732">Signal</keyword>
<dbReference type="CDD" id="cd08977">
    <property type="entry name" value="SusD"/>
    <property type="match status" value="1"/>
</dbReference>
<feature type="domain" description="RagB/SusD" evidence="6">
    <location>
        <begin position="313"/>
        <end position="493"/>
    </location>
</feature>
<gene>
    <name evidence="8" type="ORF">C4F40_06955</name>
</gene>
<dbReference type="InterPro" id="IPR012944">
    <property type="entry name" value="SusD_RagB_dom"/>
</dbReference>
<dbReference type="Pfam" id="PF07980">
    <property type="entry name" value="SusD_RagB"/>
    <property type="match status" value="1"/>
</dbReference>
<keyword evidence="5" id="KW-0998">Cell outer membrane</keyword>
<name>A0ABR9T6C0_9SPHI</name>
<dbReference type="Gene3D" id="1.25.40.390">
    <property type="match status" value="1"/>
</dbReference>
<dbReference type="InterPro" id="IPR033985">
    <property type="entry name" value="SusD-like_N"/>
</dbReference>
<evidence type="ECO:0000259" key="7">
    <source>
        <dbReference type="Pfam" id="PF14322"/>
    </source>
</evidence>
<evidence type="ECO:0000256" key="3">
    <source>
        <dbReference type="ARBA" id="ARBA00022729"/>
    </source>
</evidence>
<evidence type="ECO:0000259" key="6">
    <source>
        <dbReference type="Pfam" id="PF07980"/>
    </source>
</evidence>
<evidence type="ECO:0000256" key="5">
    <source>
        <dbReference type="ARBA" id="ARBA00023237"/>
    </source>
</evidence>
<dbReference type="SUPFAM" id="SSF48452">
    <property type="entry name" value="TPR-like"/>
    <property type="match status" value="1"/>
</dbReference>
<evidence type="ECO:0000313" key="9">
    <source>
        <dbReference type="Proteomes" id="UP000618319"/>
    </source>
</evidence>